<dbReference type="InterPro" id="IPR052924">
    <property type="entry name" value="OsmC/Ohr_hydroprdx_reductase"/>
</dbReference>
<keyword evidence="2" id="KW-1185">Reference proteome</keyword>
<dbReference type="InterPro" id="IPR003718">
    <property type="entry name" value="OsmC/Ohr_fam"/>
</dbReference>
<organism evidence="1 2">
    <name type="scientific">Candidatus Kurthia intestinigallinarum</name>
    <dbReference type="NCBI Taxonomy" id="1562256"/>
    <lineage>
        <taxon>Bacteria</taxon>
        <taxon>Bacillati</taxon>
        <taxon>Bacillota</taxon>
        <taxon>Bacilli</taxon>
        <taxon>Bacillales</taxon>
        <taxon>Caryophanaceae</taxon>
        <taxon>Kurthia</taxon>
    </lineage>
</organism>
<dbReference type="Pfam" id="PF02566">
    <property type="entry name" value="OsmC"/>
    <property type="match status" value="1"/>
</dbReference>
<proteinExistence type="predicted"/>
<evidence type="ECO:0000313" key="2">
    <source>
        <dbReference type="Proteomes" id="UP000288623"/>
    </source>
</evidence>
<dbReference type="AlphaFoldDB" id="A0A433RVY5"/>
<protein>
    <submittedName>
        <fullName evidence="1">Peroxiredoxin</fullName>
    </submittedName>
</protein>
<name>A0A433RVY5_9BACL</name>
<dbReference type="Proteomes" id="UP000288623">
    <property type="component" value="Unassembled WGS sequence"/>
</dbReference>
<evidence type="ECO:0000313" key="1">
    <source>
        <dbReference type="EMBL" id="RUS57452.1"/>
    </source>
</evidence>
<dbReference type="RefSeq" id="WP_126990006.1">
    <property type="nucleotide sequence ID" value="NZ_JTFC01000025.1"/>
</dbReference>
<comment type="caution">
    <text evidence="1">The sequence shown here is derived from an EMBL/GenBank/DDBJ whole genome shotgun (WGS) entry which is preliminary data.</text>
</comment>
<reference evidence="1 2" key="1">
    <citation type="submission" date="2014-11" db="EMBL/GenBank/DDBJ databases">
        <title>Genome sequence and analysis of novel Kurthia sp.</title>
        <authorList>
            <person name="Lawson J.N."/>
            <person name="Gonzalez J.E."/>
            <person name="Rinauldi L."/>
            <person name="Xuan Z."/>
            <person name="Firman A."/>
            <person name="Shaddox L."/>
            <person name="Trudeau A."/>
            <person name="Shah S."/>
            <person name="Reiman D."/>
        </authorList>
    </citation>
    <scope>NUCLEOTIDE SEQUENCE [LARGE SCALE GENOMIC DNA]</scope>
    <source>
        <strain evidence="1 2">3B1D</strain>
    </source>
</reference>
<dbReference type="PANTHER" id="PTHR35368:SF1">
    <property type="entry name" value="HYDROPEROXIDE REDUCTASE"/>
    <property type="match status" value="1"/>
</dbReference>
<dbReference type="OrthoDB" id="1433018at2"/>
<gene>
    <name evidence="1" type="ORF">QI30_05890</name>
</gene>
<dbReference type="PANTHER" id="PTHR35368">
    <property type="entry name" value="HYDROPEROXIDE REDUCTASE"/>
    <property type="match status" value="1"/>
</dbReference>
<dbReference type="InterPro" id="IPR015946">
    <property type="entry name" value="KH_dom-like_a/b"/>
</dbReference>
<dbReference type="EMBL" id="JTFC01000025">
    <property type="protein sequence ID" value="RUS57452.1"/>
    <property type="molecule type" value="Genomic_DNA"/>
</dbReference>
<sequence>MAKTTVKAQAHLQDNYRVEVSARSHKLIIDEPERLGGTDEGPNPVEVLLGAFGACHSIVARTYAKKFDIDLQDFWVELEGDFDTDGFLGKSDVRPGFSDIRYTFHLQTTASDEQVQAFIAYIEAHCPIGDTLANLVNVSLAGYVIEQTV</sequence>
<dbReference type="SUPFAM" id="SSF82784">
    <property type="entry name" value="OsmC-like"/>
    <property type="match status" value="1"/>
</dbReference>
<dbReference type="Gene3D" id="3.30.300.20">
    <property type="match status" value="1"/>
</dbReference>
<dbReference type="InterPro" id="IPR036102">
    <property type="entry name" value="OsmC/Ohrsf"/>
</dbReference>
<accession>A0A433RVY5</accession>